<dbReference type="InterPro" id="IPR025724">
    <property type="entry name" value="GAG-pre-integrase_dom"/>
</dbReference>
<dbReference type="Proteomes" id="UP000824469">
    <property type="component" value="Unassembled WGS sequence"/>
</dbReference>
<keyword evidence="3" id="KW-1185">Reference proteome</keyword>
<feature type="non-terminal residue" evidence="2">
    <location>
        <position position="1"/>
    </location>
</feature>
<evidence type="ECO:0000313" key="3">
    <source>
        <dbReference type="Proteomes" id="UP000824469"/>
    </source>
</evidence>
<reference evidence="2 3" key="1">
    <citation type="journal article" date="2021" name="Nat. Plants">
        <title>The Taxus genome provides insights into paclitaxel biosynthesis.</title>
        <authorList>
            <person name="Xiong X."/>
            <person name="Gou J."/>
            <person name="Liao Q."/>
            <person name="Li Y."/>
            <person name="Zhou Q."/>
            <person name="Bi G."/>
            <person name="Li C."/>
            <person name="Du R."/>
            <person name="Wang X."/>
            <person name="Sun T."/>
            <person name="Guo L."/>
            <person name="Liang H."/>
            <person name="Lu P."/>
            <person name="Wu Y."/>
            <person name="Zhang Z."/>
            <person name="Ro D.K."/>
            <person name="Shang Y."/>
            <person name="Huang S."/>
            <person name="Yan J."/>
        </authorList>
    </citation>
    <scope>NUCLEOTIDE SEQUENCE [LARGE SCALE GENOMIC DNA]</scope>
    <source>
        <strain evidence="2">Ta-2019</strain>
    </source>
</reference>
<proteinExistence type="predicted"/>
<dbReference type="EMBL" id="JAHRHJ020000006">
    <property type="protein sequence ID" value="KAH9312953.1"/>
    <property type="molecule type" value="Genomic_DNA"/>
</dbReference>
<feature type="domain" description="GAG-pre-integrase" evidence="1">
    <location>
        <begin position="84"/>
        <end position="129"/>
    </location>
</feature>
<organism evidence="2 3">
    <name type="scientific">Taxus chinensis</name>
    <name type="common">Chinese yew</name>
    <name type="synonym">Taxus wallichiana var. chinensis</name>
    <dbReference type="NCBI Taxonomy" id="29808"/>
    <lineage>
        <taxon>Eukaryota</taxon>
        <taxon>Viridiplantae</taxon>
        <taxon>Streptophyta</taxon>
        <taxon>Embryophyta</taxon>
        <taxon>Tracheophyta</taxon>
        <taxon>Spermatophyta</taxon>
        <taxon>Pinopsida</taxon>
        <taxon>Pinidae</taxon>
        <taxon>Conifers II</taxon>
        <taxon>Cupressales</taxon>
        <taxon>Taxaceae</taxon>
        <taxon>Taxus</taxon>
    </lineage>
</organism>
<evidence type="ECO:0000259" key="1">
    <source>
        <dbReference type="Pfam" id="PF13976"/>
    </source>
</evidence>
<accession>A0AA38G0K4</accession>
<protein>
    <recommendedName>
        <fullName evidence="1">GAG-pre-integrase domain-containing protein</fullName>
    </recommendedName>
</protein>
<dbReference type="AlphaFoldDB" id="A0AA38G0K4"/>
<gene>
    <name evidence="2" type="ORF">KI387_027988</name>
</gene>
<comment type="caution">
    <text evidence="2">The sequence shown here is derived from an EMBL/GenBank/DDBJ whole genome shotgun (WGS) entry which is preliminary data.</text>
</comment>
<evidence type="ECO:0000313" key="2">
    <source>
        <dbReference type="EMBL" id="KAH9312953.1"/>
    </source>
</evidence>
<name>A0AA38G0K4_TAXCH</name>
<dbReference type="Pfam" id="PF13976">
    <property type="entry name" value="gag_pre-integrs"/>
    <property type="match status" value="1"/>
</dbReference>
<sequence length="129" mass="14233">MSSFEEEVNPKQVRFSQASIASHFSSKHGKGTSLNDVCTKLKISELTLSDFPPIRLSKDRNGDMQSHHNRRLWVFREAGVSNGRLFALDAVTSSSVALSASTAESTALWHFRYGHLSAGALHQLSAKEM</sequence>